<evidence type="ECO:0000256" key="2">
    <source>
        <dbReference type="ARBA" id="ARBA00023315"/>
    </source>
</evidence>
<dbReference type="PANTHER" id="PTHR36449">
    <property type="entry name" value="ACETYLTRANSFERASE-RELATED"/>
    <property type="match status" value="1"/>
</dbReference>
<dbReference type="Gene3D" id="3.40.630.30">
    <property type="match status" value="1"/>
</dbReference>
<evidence type="ECO:0008006" key="5">
    <source>
        <dbReference type="Google" id="ProtNLM"/>
    </source>
</evidence>
<keyword evidence="1" id="KW-0808">Transferase</keyword>
<evidence type="ECO:0000256" key="1">
    <source>
        <dbReference type="ARBA" id="ARBA00022679"/>
    </source>
</evidence>
<dbReference type="PATRIC" id="fig|1684.5.peg.1174"/>
<dbReference type="RefSeq" id="WP_045935593.1">
    <property type="nucleotide sequence ID" value="NZ_KQ033885.1"/>
</dbReference>
<keyword evidence="2" id="KW-0012">Acyltransferase</keyword>
<gene>
    <name evidence="3" type="ORF">JF70_11180</name>
</gene>
<dbReference type="Proteomes" id="UP000033567">
    <property type="component" value="Unassembled WGS sequence"/>
</dbReference>
<dbReference type="AlphaFoldDB" id="A0A0F4KWN3"/>
<dbReference type="GO" id="GO:0016746">
    <property type="term" value="F:acyltransferase activity"/>
    <property type="evidence" value="ECO:0007669"/>
    <property type="project" value="UniProtKB-KW"/>
</dbReference>
<evidence type="ECO:0000313" key="3">
    <source>
        <dbReference type="EMBL" id="KJY50424.1"/>
    </source>
</evidence>
<evidence type="ECO:0000313" key="4">
    <source>
        <dbReference type="Proteomes" id="UP000033567"/>
    </source>
</evidence>
<comment type="caution">
    <text evidence="3">The sequence shown here is derived from an EMBL/GenBank/DDBJ whole genome shotgun (WGS) entry which is preliminary data.</text>
</comment>
<dbReference type="EMBL" id="JWMF01000007">
    <property type="protein sequence ID" value="KJY50424.1"/>
    <property type="molecule type" value="Genomic_DNA"/>
</dbReference>
<name>A0A0F4KWN3_9BIFI</name>
<reference evidence="3 4" key="1">
    <citation type="submission" date="2014-12" db="EMBL/GenBank/DDBJ databases">
        <title>Comparative genomics of the lactic acid bacteria isolated from the honey bee gut.</title>
        <authorList>
            <person name="Ellegaard K.M."/>
            <person name="Tamarit D."/>
            <person name="Javelind E."/>
            <person name="Olofsson T."/>
            <person name="Andersson S.G."/>
            <person name="Vasquez A."/>
        </authorList>
    </citation>
    <scope>NUCLEOTIDE SEQUENCE [LARGE SCALE GENOMIC DNA]</scope>
    <source>
        <strain evidence="3 4">Bin7</strain>
    </source>
</reference>
<keyword evidence="4" id="KW-1185">Reference proteome</keyword>
<proteinExistence type="predicted"/>
<sequence length="207" mass="23127">MNVQHEVVGVGEFDSHPDQSFIADLKKQMREFSCCRSSTIQSFITTDKIYNGENHGESRSYVICDSKRKLLGFFTLGITAIEWNTVENSSAWQALPKKKKKHLGNYLRTNAGYIGIYTIGELARKDGVKSEDLPGKVILMFALRSILKASKIAGGRFVLVDSRRTVFDSLYHEAGFMEVGTKESPNKGEDEQFVISLLPLENVAGLL</sequence>
<dbReference type="PANTHER" id="PTHR36449:SF1">
    <property type="entry name" value="ACETYLTRANSFERASE"/>
    <property type="match status" value="1"/>
</dbReference>
<accession>A0A0F4KWN3</accession>
<organism evidence="3 4">
    <name type="scientific">Bifidobacterium mellis</name>
    <dbReference type="NCBI Taxonomy" id="1293823"/>
    <lineage>
        <taxon>Bacteria</taxon>
        <taxon>Bacillati</taxon>
        <taxon>Actinomycetota</taxon>
        <taxon>Actinomycetes</taxon>
        <taxon>Bifidobacteriales</taxon>
        <taxon>Bifidobacteriaceae</taxon>
        <taxon>Bifidobacterium</taxon>
    </lineage>
</organism>
<protein>
    <recommendedName>
        <fullName evidence="5">N-acetyltransferase</fullName>
    </recommendedName>
</protein>